<keyword evidence="2" id="KW-1185">Reference proteome</keyword>
<dbReference type="EMBL" id="CAJZBQ010000013">
    <property type="protein sequence ID" value="CAG9315491.1"/>
    <property type="molecule type" value="Genomic_DNA"/>
</dbReference>
<dbReference type="InterPro" id="IPR015915">
    <property type="entry name" value="Kelch-typ_b-propeller"/>
</dbReference>
<proteinExistence type="predicted"/>
<comment type="caution">
    <text evidence="1">The sequence shown here is derived from an EMBL/GenBank/DDBJ whole genome shotgun (WGS) entry which is preliminary data.</text>
</comment>
<dbReference type="SUPFAM" id="SSF50965">
    <property type="entry name" value="Galactose oxidase, central domain"/>
    <property type="match status" value="1"/>
</dbReference>
<protein>
    <submittedName>
        <fullName evidence="1">Uncharacterized protein</fullName>
    </submittedName>
</protein>
<dbReference type="AlphaFoldDB" id="A0AAU9J144"/>
<evidence type="ECO:0000313" key="2">
    <source>
        <dbReference type="Proteomes" id="UP001162131"/>
    </source>
</evidence>
<accession>A0AAU9J144</accession>
<name>A0AAU9J144_9CILI</name>
<dbReference type="Gene3D" id="2.120.10.80">
    <property type="entry name" value="Kelch-type beta propeller"/>
    <property type="match status" value="1"/>
</dbReference>
<sequence>MLGWDVKKCYFNAQELSTSISKICEIPFNPFGKAIEDMIESNELSFFRHSSQNFTTINLDSFEVTSTIALQTQEPIHGYTSSCMLPDKSYFYFGNVNYNSGLTFIIDRNKNVRQLQKSKPSGYIDPIFYNNFMYLIGGQNNIAERYNIAQNSWESIAPVPQGFNYTYSCNALLKDSILITGYHFNKTMCYSISQNNYKDVPSLVLNVNYYKFMMRGNNRIYLVEKGLRIIESAENDYSSWTQVGGCSISNSPWLQSSIVRYKGSLYFIHYNNQLWKFDLASKQISQVKSV</sequence>
<dbReference type="Proteomes" id="UP001162131">
    <property type="component" value="Unassembled WGS sequence"/>
</dbReference>
<gene>
    <name evidence="1" type="ORF">BSTOLATCC_MIC13259</name>
</gene>
<evidence type="ECO:0000313" key="1">
    <source>
        <dbReference type="EMBL" id="CAG9315491.1"/>
    </source>
</evidence>
<reference evidence="1" key="1">
    <citation type="submission" date="2021-09" db="EMBL/GenBank/DDBJ databases">
        <authorList>
            <consortium name="AG Swart"/>
            <person name="Singh M."/>
            <person name="Singh A."/>
            <person name="Seah K."/>
            <person name="Emmerich C."/>
        </authorList>
    </citation>
    <scope>NUCLEOTIDE SEQUENCE</scope>
    <source>
        <strain evidence="1">ATCC30299</strain>
    </source>
</reference>
<dbReference type="InterPro" id="IPR011043">
    <property type="entry name" value="Gal_Oxase/kelch_b-propeller"/>
</dbReference>
<organism evidence="1 2">
    <name type="scientific">Blepharisma stoltei</name>
    <dbReference type="NCBI Taxonomy" id="1481888"/>
    <lineage>
        <taxon>Eukaryota</taxon>
        <taxon>Sar</taxon>
        <taxon>Alveolata</taxon>
        <taxon>Ciliophora</taxon>
        <taxon>Postciliodesmatophora</taxon>
        <taxon>Heterotrichea</taxon>
        <taxon>Heterotrichida</taxon>
        <taxon>Blepharismidae</taxon>
        <taxon>Blepharisma</taxon>
    </lineage>
</organism>